<proteinExistence type="predicted"/>
<evidence type="ECO:0000313" key="2">
    <source>
        <dbReference type="Proteomes" id="UP000225023"/>
    </source>
</evidence>
<gene>
    <name evidence="1" type="ORF">BB738_0180</name>
</gene>
<organism evidence="1 2">
    <name type="scientific">Aquamicrobium phage P14</name>
    <dbReference type="NCBI Taxonomy" id="1927013"/>
    <lineage>
        <taxon>Viruses</taxon>
        <taxon>Duplodnaviria</taxon>
        <taxon>Heunggongvirae</taxon>
        <taxon>Uroviricota</taxon>
        <taxon>Caudoviricetes</taxon>
        <taxon>Autographivirales</taxon>
        <taxon>Autonotataviridae</taxon>
        <taxon>Aqualcavirus</taxon>
        <taxon>Aqualcavirus P14</taxon>
    </lineage>
</organism>
<dbReference type="EMBL" id="KX660669">
    <property type="protein sequence ID" value="APL99476.1"/>
    <property type="molecule type" value="Genomic_DNA"/>
</dbReference>
<name>A0A1L5C043_9CAUD</name>
<evidence type="ECO:0000313" key="1">
    <source>
        <dbReference type="EMBL" id="APL99476.1"/>
    </source>
</evidence>
<dbReference type="Proteomes" id="UP000225023">
    <property type="component" value="Segment"/>
</dbReference>
<sequence>MNGIMNRAQRRAYYKNLFRVRKPQSTVPAYLGGYSLIYGLILRAINRINRGIA</sequence>
<reference evidence="2" key="1">
    <citation type="journal article" date="2017" name="Genes (Basel)">
        <title>Genome Analysis of a Novel Broad Host Range Proteobacteria Phage Isolated from a Bioreactor Treating Industrial Wastewater.</title>
        <authorList>
            <person name="de Leeuw M."/>
            <person name="Baron M."/>
            <person name="Brenner A."/>
            <person name="Kushmaro A."/>
        </authorList>
    </citation>
    <scope>NUCLEOTIDE SEQUENCE [LARGE SCALE GENOMIC DNA]</scope>
</reference>
<protein>
    <submittedName>
        <fullName evidence="1">Uncharacterized protein</fullName>
    </submittedName>
</protein>
<accession>A0A1L5C043</accession>
<keyword evidence="2" id="KW-1185">Reference proteome</keyword>